<dbReference type="PROSITE" id="PS50082">
    <property type="entry name" value="WD_REPEATS_2"/>
    <property type="match status" value="1"/>
</dbReference>
<reference evidence="1" key="1">
    <citation type="submission" date="2020-03" db="EMBL/GenBank/DDBJ databases">
        <title>Melopsittacus undulatus (budgerigar) genome, bMelUnd1, maternal haplotype with Z.</title>
        <authorList>
            <person name="Gedman G."/>
            <person name="Mountcastle J."/>
            <person name="Haase B."/>
            <person name="Formenti G."/>
            <person name="Wright T."/>
            <person name="Apodaca J."/>
            <person name="Pelan S."/>
            <person name="Chow W."/>
            <person name="Rhie A."/>
            <person name="Howe K."/>
            <person name="Fedrigo O."/>
            <person name="Jarvis E.D."/>
        </authorList>
    </citation>
    <scope>NUCLEOTIDE SEQUENCE [LARGE SCALE GENOMIC DNA]</scope>
</reference>
<dbReference type="InterPro" id="IPR001680">
    <property type="entry name" value="WD40_rpt"/>
</dbReference>
<dbReference type="GO" id="GO:0034145">
    <property type="term" value="P:positive regulation of toll-like receptor 4 signaling pathway"/>
    <property type="evidence" value="ECO:0007669"/>
    <property type="project" value="TreeGrafter"/>
</dbReference>
<dbReference type="AlphaFoldDB" id="A0A8C6JBW0"/>
<dbReference type="PANTHER" id="PTHR46189">
    <property type="entry name" value="LD41958P"/>
    <property type="match status" value="1"/>
</dbReference>
<reference evidence="1" key="2">
    <citation type="submission" date="2025-08" db="UniProtKB">
        <authorList>
            <consortium name="Ensembl"/>
        </authorList>
    </citation>
    <scope>IDENTIFICATION</scope>
</reference>
<sequence length="122" mass="13811">MAAKIHLRPQSSRPVLLSKVKGHQDLVSSVLLIPREEGVITASKDITIQVWLKRDSGQYWPSIYHIIFFCCCPGRFYSRRAFIFLNCFSVQCCAIQFLTALLALSARLLTSSFCNRKSPITS</sequence>
<dbReference type="GO" id="GO:0005769">
    <property type="term" value="C:early endosome"/>
    <property type="evidence" value="ECO:0007669"/>
    <property type="project" value="TreeGrafter"/>
</dbReference>
<reference evidence="1" key="3">
    <citation type="submission" date="2025-09" db="UniProtKB">
        <authorList>
            <consortium name="Ensembl"/>
        </authorList>
    </citation>
    <scope>IDENTIFICATION</scope>
</reference>
<accession>A0A8C6JBW0</accession>
<organism evidence="1 2">
    <name type="scientific">Melopsittacus undulatus</name>
    <name type="common">Budgerigar</name>
    <name type="synonym">Psittacus undulatus</name>
    <dbReference type="NCBI Taxonomy" id="13146"/>
    <lineage>
        <taxon>Eukaryota</taxon>
        <taxon>Metazoa</taxon>
        <taxon>Chordata</taxon>
        <taxon>Craniata</taxon>
        <taxon>Vertebrata</taxon>
        <taxon>Euteleostomi</taxon>
        <taxon>Archelosauria</taxon>
        <taxon>Archosauria</taxon>
        <taxon>Dinosauria</taxon>
        <taxon>Saurischia</taxon>
        <taxon>Theropoda</taxon>
        <taxon>Coelurosauria</taxon>
        <taxon>Aves</taxon>
        <taxon>Neognathae</taxon>
        <taxon>Neoaves</taxon>
        <taxon>Telluraves</taxon>
        <taxon>Australaves</taxon>
        <taxon>Psittaciformes</taxon>
        <taxon>Psittaculidae</taxon>
        <taxon>Melopsittacus</taxon>
    </lineage>
</organism>
<protein>
    <submittedName>
        <fullName evidence="1">Uncharacterized protein</fullName>
    </submittedName>
</protein>
<evidence type="ECO:0000313" key="2">
    <source>
        <dbReference type="Proteomes" id="UP000694405"/>
    </source>
</evidence>
<name>A0A8C6JBW0_MELUD</name>
<dbReference type="GO" id="GO:0034141">
    <property type="term" value="P:positive regulation of toll-like receptor 3 signaling pathway"/>
    <property type="evidence" value="ECO:0007669"/>
    <property type="project" value="TreeGrafter"/>
</dbReference>
<dbReference type="PROSITE" id="PS50294">
    <property type="entry name" value="WD_REPEATS_REGION"/>
    <property type="match status" value="1"/>
</dbReference>
<dbReference type="Ensembl" id="ENSMUNT00000012976.2">
    <property type="protein sequence ID" value="ENSMUNP00000011250.2"/>
    <property type="gene ID" value="ENSMUNG00000008828.2"/>
</dbReference>
<dbReference type="Proteomes" id="UP000694405">
    <property type="component" value="Chromosome 2"/>
</dbReference>
<proteinExistence type="predicted"/>
<evidence type="ECO:0000313" key="1">
    <source>
        <dbReference type="Ensembl" id="ENSMUNP00000011250.2"/>
    </source>
</evidence>
<keyword evidence="2" id="KW-1185">Reference proteome</keyword>
<dbReference type="PANTHER" id="PTHR46189:SF2">
    <property type="entry name" value="WD REPEAT AND FYVE DOMAIN-CONTAINING PROTEIN 1"/>
    <property type="match status" value="1"/>
</dbReference>
<accession>A0A8V5FKV1</accession>
<dbReference type="InterPro" id="IPR042234">
    <property type="entry name" value="WDFY1/WDFY2"/>
</dbReference>